<organism evidence="1 2">
    <name type="scientific">Pseudohalocynthiibacter aestuariivivens</name>
    <dbReference type="NCBI Taxonomy" id="1591409"/>
    <lineage>
        <taxon>Bacteria</taxon>
        <taxon>Pseudomonadati</taxon>
        <taxon>Pseudomonadota</taxon>
        <taxon>Alphaproteobacteria</taxon>
        <taxon>Rhodobacterales</taxon>
        <taxon>Paracoccaceae</taxon>
        <taxon>Pseudohalocynthiibacter</taxon>
    </lineage>
</organism>
<dbReference type="RefSeq" id="WP_213891510.1">
    <property type="nucleotide sequence ID" value="NZ_JAGFNU010000031.1"/>
</dbReference>
<sequence length="77" mass="8576">MSLIHHNYVQGDFSDFYVQMVDLSCEPIVGPLGGVSPGKSRNPYILELKPDDLLSREELTEQADHVYGLLLDIAEEG</sequence>
<dbReference type="Proteomes" id="UP001589683">
    <property type="component" value="Unassembled WGS sequence"/>
</dbReference>
<dbReference type="EMBL" id="JBHMEA010000029">
    <property type="protein sequence ID" value="MFB9231790.1"/>
    <property type="molecule type" value="Genomic_DNA"/>
</dbReference>
<keyword evidence="2" id="KW-1185">Reference proteome</keyword>
<evidence type="ECO:0000313" key="2">
    <source>
        <dbReference type="Proteomes" id="UP001589683"/>
    </source>
</evidence>
<name>A0ABV5JEC7_9RHOB</name>
<reference evidence="1 2" key="1">
    <citation type="submission" date="2024-09" db="EMBL/GenBank/DDBJ databases">
        <authorList>
            <person name="Sun Q."/>
            <person name="Mori K."/>
        </authorList>
    </citation>
    <scope>NUCLEOTIDE SEQUENCE [LARGE SCALE GENOMIC DNA]</scope>
    <source>
        <strain evidence="1 2">CECT 8726</strain>
    </source>
</reference>
<evidence type="ECO:0000313" key="1">
    <source>
        <dbReference type="EMBL" id="MFB9231790.1"/>
    </source>
</evidence>
<proteinExistence type="predicted"/>
<accession>A0ABV5JEC7</accession>
<protein>
    <submittedName>
        <fullName evidence="1">Uncharacterized protein</fullName>
    </submittedName>
</protein>
<comment type="caution">
    <text evidence="1">The sequence shown here is derived from an EMBL/GenBank/DDBJ whole genome shotgun (WGS) entry which is preliminary data.</text>
</comment>
<gene>
    <name evidence="1" type="ORF">ACFFUT_08330</name>
</gene>